<gene>
    <name evidence="1" type="ORF">Pint_29813</name>
</gene>
<accession>A0ACC0X1R1</accession>
<protein>
    <submittedName>
        <fullName evidence="1">Uncharacterized protein</fullName>
    </submittedName>
</protein>
<keyword evidence="2" id="KW-1185">Reference proteome</keyword>
<reference evidence="2" key="1">
    <citation type="journal article" date="2023" name="G3 (Bethesda)">
        <title>Genome assembly and association tests identify interacting loci associated with vigor, precocity, and sex in interspecific pistachio rootstocks.</title>
        <authorList>
            <person name="Palmer W."/>
            <person name="Jacygrad E."/>
            <person name="Sagayaradj S."/>
            <person name="Cavanaugh K."/>
            <person name="Han R."/>
            <person name="Bertier L."/>
            <person name="Beede B."/>
            <person name="Kafkas S."/>
            <person name="Golino D."/>
            <person name="Preece J."/>
            <person name="Michelmore R."/>
        </authorList>
    </citation>
    <scope>NUCLEOTIDE SEQUENCE [LARGE SCALE GENOMIC DNA]</scope>
</reference>
<organism evidence="1 2">
    <name type="scientific">Pistacia integerrima</name>
    <dbReference type="NCBI Taxonomy" id="434235"/>
    <lineage>
        <taxon>Eukaryota</taxon>
        <taxon>Viridiplantae</taxon>
        <taxon>Streptophyta</taxon>
        <taxon>Embryophyta</taxon>
        <taxon>Tracheophyta</taxon>
        <taxon>Spermatophyta</taxon>
        <taxon>Magnoliopsida</taxon>
        <taxon>eudicotyledons</taxon>
        <taxon>Gunneridae</taxon>
        <taxon>Pentapetalae</taxon>
        <taxon>rosids</taxon>
        <taxon>malvids</taxon>
        <taxon>Sapindales</taxon>
        <taxon>Anacardiaceae</taxon>
        <taxon>Pistacia</taxon>
    </lineage>
</organism>
<name>A0ACC0X1R1_9ROSI</name>
<proteinExistence type="predicted"/>
<evidence type="ECO:0000313" key="2">
    <source>
        <dbReference type="Proteomes" id="UP001163603"/>
    </source>
</evidence>
<dbReference type="EMBL" id="CM047750">
    <property type="protein sequence ID" value="KAJ0007573.1"/>
    <property type="molecule type" value="Genomic_DNA"/>
</dbReference>
<sequence length="480" mass="55277">MASNGRIFHVLLSFSLFILFLRPSYSKTINKLQQGQQLKDGDELVSDSGKFRLGFFSPHMSTNRYIGIWHFSPTGKDDFYYHKADGYYQNSKPVWVANRSTPISDKSGKLVVDSTDGNLKFSSNSQIPIAISTVQGANNTSAILLESGNLILHERDSDGSIRRVLWQSFDYPTDTLLPGMKLGFNLQTRHEWFLQSWTDIDSPAPGPFTLRMDPNVTNRLISCRQSEEVYWTSEPWLNNHFNFSRSWALNNYYNFSYTSNEQENFFIHSASGDVLQILRINADGRLTNSRGLFVSCTKYGGCWKEKQREEICLTWNRTIDYWHFRRGYMLGDGFNFSKNMNFLDCQDKCIKNCSCAAFAPAERNFTGCQIWSRGTKFRNQLEHNARFIFMLDFHDQEGTAKKMKKPPWLIIEILGSLAALLLIILGALSYKLRRKDKGRGIREAEDVIHFCFRSSFSATFLVLLVLFDGEKTQDKSAKRK</sequence>
<comment type="caution">
    <text evidence="1">The sequence shown here is derived from an EMBL/GenBank/DDBJ whole genome shotgun (WGS) entry which is preliminary data.</text>
</comment>
<dbReference type="Proteomes" id="UP001163603">
    <property type="component" value="Chromosome 15"/>
</dbReference>
<evidence type="ECO:0000313" key="1">
    <source>
        <dbReference type="EMBL" id="KAJ0007573.1"/>
    </source>
</evidence>